<evidence type="ECO:0008006" key="4">
    <source>
        <dbReference type="Google" id="ProtNLM"/>
    </source>
</evidence>
<dbReference type="EMBL" id="JAGIOL010000001">
    <property type="protein sequence ID" value="MBP2436854.1"/>
    <property type="molecule type" value="Genomic_DNA"/>
</dbReference>
<protein>
    <recommendedName>
        <fullName evidence="4">LppX_LprAFG lipoprotein</fullName>
    </recommendedName>
</protein>
<proteinExistence type="predicted"/>
<accession>A0ABS4ZHU5</accession>
<evidence type="ECO:0000313" key="3">
    <source>
        <dbReference type="Proteomes" id="UP001519362"/>
    </source>
</evidence>
<keyword evidence="3" id="KW-1185">Reference proteome</keyword>
<dbReference type="RefSeq" id="WP_165135373.1">
    <property type="nucleotide sequence ID" value="NZ_CP049253.1"/>
</dbReference>
<feature type="region of interest" description="Disordered" evidence="1">
    <location>
        <begin position="131"/>
        <end position="150"/>
    </location>
</feature>
<sequence>MPLTTSSRRRGTHPLMPSRAGRVRRIVSIAILAATASVLLSCSPGEEAPVDTEDARTLTSSEAERLALARFLNFNSGVRSFSAVVTDSGTESSLTGWIDYSAGLGYSALVTREETSLIAWTDSSISVLPWTQQDSSPPLPPPGLADGAPDWRSTDLAPAESRLHTVLALGLSIVSDRPDNASLLQQTDARWLAERSIDGVTLDVFAGPTDDTPFTASSGRAGDGSDAVLRFWIDEVGLAHRVEARLGGSGEWTTIDFGDADQVSFAEDFLDSAR</sequence>
<comment type="caution">
    <text evidence="2">The sequence shown here is derived from an EMBL/GenBank/DDBJ whole genome shotgun (WGS) entry which is preliminary data.</text>
</comment>
<evidence type="ECO:0000256" key="1">
    <source>
        <dbReference type="SAM" id="MobiDB-lite"/>
    </source>
</evidence>
<dbReference type="Proteomes" id="UP001519362">
    <property type="component" value="Unassembled WGS sequence"/>
</dbReference>
<evidence type="ECO:0000313" key="2">
    <source>
        <dbReference type="EMBL" id="MBP2436854.1"/>
    </source>
</evidence>
<name>A0ABS4ZHU5_9MICO</name>
<organism evidence="2 3">
    <name type="scientific">Microbacterium amylolyticum</name>
    <dbReference type="NCBI Taxonomy" id="936337"/>
    <lineage>
        <taxon>Bacteria</taxon>
        <taxon>Bacillati</taxon>
        <taxon>Actinomycetota</taxon>
        <taxon>Actinomycetes</taxon>
        <taxon>Micrococcales</taxon>
        <taxon>Microbacteriaceae</taxon>
        <taxon>Microbacterium</taxon>
    </lineage>
</organism>
<reference evidence="2 3" key="1">
    <citation type="submission" date="2021-03" db="EMBL/GenBank/DDBJ databases">
        <title>Sequencing the genomes of 1000 actinobacteria strains.</title>
        <authorList>
            <person name="Klenk H.-P."/>
        </authorList>
    </citation>
    <scope>NUCLEOTIDE SEQUENCE [LARGE SCALE GENOMIC DNA]</scope>
    <source>
        <strain evidence="2 3">DSM 24221</strain>
    </source>
</reference>
<gene>
    <name evidence="2" type="ORF">JOF34_001440</name>
</gene>